<organism evidence="1 2">
    <name type="scientific">Mycena alexandri</name>
    <dbReference type="NCBI Taxonomy" id="1745969"/>
    <lineage>
        <taxon>Eukaryota</taxon>
        <taxon>Fungi</taxon>
        <taxon>Dikarya</taxon>
        <taxon>Basidiomycota</taxon>
        <taxon>Agaricomycotina</taxon>
        <taxon>Agaricomycetes</taxon>
        <taxon>Agaricomycetidae</taxon>
        <taxon>Agaricales</taxon>
        <taxon>Marasmiineae</taxon>
        <taxon>Mycenaceae</taxon>
        <taxon>Mycena</taxon>
    </lineage>
</organism>
<name>A0AAD6TD14_9AGAR</name>
<dbReference type="AlphaFoldDB" id="A0AAD6TD14"/>
<evidence type="ECO:0000313" key="2">
    <source>
        <dbReference type="Proteomes" id="UP001218188"/>
    </source>
</evidence>
<feature type="non-terminal residue" evidence="1">
    <location>
        <position position="1"/>
    </location>
</feature>
<dbReference type="EMBL" id="JARJCM010000009">
    <property type="protein sequence ID" value="KAJ7043678.1"/>
    <property type="molecule type" value="Genomic_DNA"/>
</dbReference>
<reference evidence="1" key="1">
    <citation type="submission" date="2023-03" db="EMBL/GenBank/DDBJ databases">
        <title>Massive genome expansion in bonnet fungi (Mycena s.s.) driven by repeated elements and novel gene families across ecological guilds.</title>
        <authorList>
            <consortium name="Lawrence Berkeley National Laboratory"/>
            <person name="Harder C.B."/>
            <person name="Miyauchi S."/>
            <person name="Viragh M."/>
            <person name="Kuo A."/>
            <person name="Thoen E."/>
            <person name="Andreopoulos B."/>
            <person name="Lu D."/>
            <person name="Skrede I."/>
            <person name="Drula E."/>
            <person name="Henrissat B."/>
            <person name="Morin E."/>
            <person name="Kohler A."/>
            <person name="Barry K."/>
            <person name="LaButti K."/>
            <person name="Morin E."/>
            <person name="Salamov A."/>
            <person name="Lipzen A."/>
            <person name="Mereny Z."/>
            <person name="Hegedus B."/>
            <person name="Baldrian P."/>
            <person name="Stursova M."/>
            <person name="Weitz H."/>
            <person name="Taylor A."/>
            <person name="Grigoriev I.V."/>
            <person name="Nagy L.G."/>
            <person name="Martin F."/>
            <person name="Kauserud H."/>
        </authorList>
    </citation>
    <scope>NUCLEOTIDE SEQUENCE</scope>
    <source>
        <strain evidence="1">CBHHK200</strain>
    </source>
</reference>
<dbReference type="Proteomes" id="UP001218188">
    <property type="component" value="Unassembled WGS sequence"/>
</dbReference>
<keyword evidence="2" id="KW-1185">Reference proteome</keyword>
<comment type="caution">
    <text evidence="1">The sequence shown here is derived from an EMBL/GenBank/DDBJ whole genome shotgun (WGS) entry which is preliminary data.</text>
</comment>
<accession>A0AAD6TD14</accession>
<protein>
    <submittedName>
        <fullName evidence="1">Uncharacterized protein</fullName>
    </submittedName>
</protein>
<proteinExistence type="predicted"/>
<gene>
    <name evidence="1" type="ORF">C8F04DRAFT_912939</name>
</gene>
<sequence length="95" mass="10295">GDISKFRNTTALVVGPGTSRELYPEFPDGVLQASDFAGHSVRELSFEDLNLTFSGLKAIDYFGDGSLYILNTRCRLAGHLTALVRVTPSSFILLG</sequence>
<feature type="non-terminal residue" evidence="1">
    <location>
        <position position="95"/>
    </location>
</feature>
<evidence type="ECO:0000313" key="1">
    <source>
        <dbReference type="EMBL" id="KAJ7043678.1"/>
    </source>
</evidence>